<reference evidence="3 4" key="1">
    <citation type="journal article" date="2019" name="Int. J. Syst. Evol. Microbiol.">
        <title>The Global Catalogue of Microorganisms (GCM) 10K type strain sequencing project: providing services to taxonomists for standard genome sequencing and annotation.</title>
        <authorList>
            <consortium name="The Broad Institute Genomics Platform"/>
            <consortium name="The Broad Institute Genome Sequencing Center for Infectious Disease"/>
            <person name="Wu L."/>
            <person name="Ma J."/>
        </authorList>
    </citation>
    <scope>NUCLEOTIDE SEQUENCE [LARGE SCALE GENOMIC DNA]</scope>
    <source>
        <strain evidence="3 4">JCM 3146</strain>
    </source>
</reference>
<dbReference type="Pfam" id="PF17032">
    <property type="entry name" value="Zn_ribbon_15"/>
    <property type="match status" value="1"/>
</dbReference>
<proteinExistence type="predicted"/>
<dbReference type="Gene3D" id="1.10.3680.10">
    <property type="entry name" value="TerB-like"/>
    <property type="match status" value="1"/>
</dbReference>
<protein>
    <submittedName>
        <fullName evidence="3">TerB family tellurite resistance protein</fullName>
    </submittedName>
</protein>
<gene>
    <name evidence="3" type="ORF">GCM10010151_03550</name>
</gene>
<dbReference type="EMBL" id="BAAABM010000004">
    <property type="protein sequence ID" value="GAA0316914.1"/>
    <property type="molecule type" value="Genomic_DNA"/>
</dbReference>
<sequence>MLLIFGFAVFFRTVGHGDFHCPHCGGDRRYRHRVARRWFTLFFLPVIPLTKAGEVVECATCRNRFGLGALRLPTAREMEATLPLAMRAAAVLVLAAGDSGDAGARSRAVEAVRGYGAADFDEDALQAAVDERVPDAEEVIAAAGAQLTTEAREWFLAQAVRIALADGALSDVERQALRLVASRLGLTPAHAFGVIATTEAAARE</sequence>
<dbReference type="InterPro" id="IPR007791">
    <property type="entry name" value="DjlA_N"/>
</dbReference>
<name>A0ABN0VTG8_9ACTN</name>
<feature type="domain" description="Zinc-ribbon 15" evidence="2">
    <location>
        <begin position="20"/>
        <end position="66"/>
    </location>
</feature>
<accession>A0ABN0VTG8</accession>
<evidence type="ECO:0000313" key="4">
    <source>
        <dbReference type="Proteomes" id="UP001501822"/>
    </source>
</evidence>
<dbReference type="Proteomes" id="UP001501822">
    <property type="component" value="Unassembled WGS sequence"/>
</dbReference>
<feature type="domain" description="Co-chaperone DjlA N-terminal" evidence="1">
    <location>
        <begin position="105"/>
        <end position="189"/>
    </location>
</feature>
<dbReference type="RefSeq" id="WP_252803277.1">
    <property type="nucleotide sequence ID" value="NZ_BAAABM010000004.1"/>
</dbReference>
<evidence type="ECO:0000313" key="3">
    <source>
        <dbReference type="EMBL" id="GAA0316914.1"/>
    </source>
</evidence>
<dbReference type="SUPFAM" id="SSF158682">
    <property type="entry name" value="TerB-like"/>
    <property type="match status" value="1"/>
</dbReference>
<dbReference type="Pfam" id="PF05099">
    <property type="entry name" value="TerB"/>
    <property type="match status" value="1"/>
</dbReference>
<dbReference type="CDD" id="cd07177">
    <property type="entry name" value="terB_like"/>
    <property type="match status" value="1"/>
</dbReference>
<organism evidence="3 4">
    <name type="scientific">Actinoallomurus spadix</name>
    <dbReference type="NCBI Taxonomy" id="79912"/>
    <lineage>
        <taxon>Bacteria</taxon>
        <taxon>Bacillati</taxon>
        <taxon>Actinomycetota</taxon>
        <taxon>Actinomycetes</taxon>
        <taxon>Streptosporangiales</taxon>
        <taxon>Thermomonosporaceae</taxon>
        <taxon>Actinoallomurus</taxon>
    </lineage>
</organism>
<comment type="caution">
    <text evidence="3">The sequence shown here is derived from an EMBL/GenBank/DDBJ whole genome shotgun (WGS) entry which is preliminary data.</text>
</comment>
<dbReference type="InterPro" id="IPR031493">
    <property type="entry name" value="Zinc_ribbon_15"/>
</dbReference>
<dbReference type="InterPro" id="IPR029024">
    <property type="entry name" value="TerB-like"/>
</dbReference>
<evidence type="ECO:0000259" key="1">
    <source>
        <dbReference type="Pfam" id="PF05099"/>
    </source>
</evidence>
<evidence type="ECO:0000259" key="2">
    <source>
        <dbReference type="Pfam" id="PF17032"/>
    </source>
</evidence>
<keyword evidence="4" id="KW-1185">Reference proteome</keyword>